<proteinExistence type="predicted"/>
<dbReference type="AlphaFoldDB" id="A0A6P4YSU4"/>
<dbReference type="GeneID" id="109476086"/>
<feature type="compositionally biased region" description="Low complexity" evidence="1">
    <location>
        <begin position="303"/>
        <end position="322"/>
    </location>
</feature>
<name>A0A6P4YSU4_BRABE</name>
<sequence length="676" mass="74853">MARFGNARQEDKTTAGKKGSEKVKHRASQPFEKISGWDFITEFDDLSLDVWAKQTSQNRQSNTRRNEKIPAKYLCTTETRCSGLQSPAEFCTVTIADELKQTTQLINHDAGHRDDFTIQKRAIEKELVAQRGTRSDHHNGKNQSTKSSPAKNDSSNSRLTHNGSTKHEHLDGQRGSFNSSTFSKLLSISSSRHQESDHVSRESNSHLADSVNEEQVGIKSTSSTASKIQNGKTSTQEGKATRSPVESRMVLPSVRFTYTKTKDQKQRPESGVSLSSSTTEQTELSGSSFSTLRTIESSEESKSSSTRSAAVTTTTGSSSGESESSKRSTGPELPPVNPSPSPTLMAFPSDGIAKFFTSWARSFAESVNNDDDQNLSTDIFSRYSLNKRSFLKARTHNSARENPSNLQHLNKDSRTSRSAPSLTAAQDAEDMSSKDGDSSLLRDPKFADGAVSPSNYPIRDVLPNGIPVQRGLPGRKLKAPDVSTPTKISLQQGWREDDLSGWSTPPMYQGDVIIVKDGVDLEKLRDQNTNGPPAFRPQHLKTPLQRARDIVQRRLGNPVTQPEVHISSSPTASPPRRWKSSYSNMYEPTKQRSGELRAQSEQSPRAHAKHTLGQHDVTDPGQRVISRPSRDGVHRKIENPPPLRDRHELASRDPWNYVMQYMGRAPAVKTSNALRH</sequence>
<feature type="compositionally biased region" description="Low complexity" evidence="1">
    <location>
        <begin position="179"/>
        <end position="191"/>
    </location>
</feature>
<dbReference type="KEGG" id="bbel:109476086"/>
<feature type="compositionally biased region" description="Pro residues" evidence="1">
    <location>
        <begin position="332"/>
        <end position="341"/>
    </location>
</feature>
<feature type="region of interest" description="Disordered" evidence="1">
    <location>
        <begin position="394"/>
        <end position="490"/>
    </location>
</feature>
<feature type="compositionally biased region" description="Polar residues" evidence="1">
    <location>
        <begin position="141"/>
        <end position="163"/>
    </location>
</feature>
<dbReference type="Proteomes" id="UP000515135">
    <property type="component" value="Unplaced"/>
</dbReference>
<organism evidence="2 3">
    <name type="scientific">Branchiostoma belcheri</name>
    <name type="common">Amphioxus</name>
    <dbReference type="NCBI Taxonomy" id="7741"/>
    <lineage>
        <taxon>Eukaryota</taxon>
        <taxon>Metazoa</taxon>
        <taxon>Chordata</taxon>
        <taxon>Cephalochordata</taxon>
        <taxon>Leptocardii</taxon>
        <taxon>Amphioxiformes</taxon>
        <taxon>Branchiostomatidae</taxon>
        <taxon>Branchiostoma</taxon>
    </lineage>
</organism>
<keyword evidence="2" id="KW-1185">Reference proteome</keyword>
<feature type="region of interest" description="Disordered" evidence="1">
    <location>
        <begin position="129"/>
        <end position="345"/>
    </location>
</feature>
<evidence type="ECO:0000256" key="1">
    <source>
        <dbReference type="SAM" id="MobiDB-lite"/>
    </source>
</evidence>
<evidence type="ECO:0000313" key="2">
    <source>
        <dbReference type="Proteomes" id="UP000515135"/>
    </source>
</evidence>
<protein>
    <submittedName>
        <fullName evidence="3">Uncharacterized protein LOC109476086 isoform X1</fullName>
    </submittedName>
</protein>
<feature type="region of interest" description="Disordered" evidence="1">
    <location>
        <begin position="1"/>
        <end position="27"/>
    </location>
</feature>
<evidence type="ECO:0000313" key="3">
    <source>
        <dbReference type="RefSeq" id="XP_019632505.1"/>
    </source>
</evidence>
<feature type="compositionally biased region" description="Basic and acidic residues" evidence="1">
    <location>
        <begin position="628"/>
        <end position="649"/>
    </location>
</feature>
<feature type="region of interest" description="Disordered" evidence="1">
    <location>
        <begin position="555"/>
        <end position="649"/>
    </location>
</feature>
<dbReference type="RefSeq" id="XP_019632505.1">
    <property type="nucleotide sequence ID" value="XM_019776946.1"/>
</dbReference>
<feature type="compositionally biased region" description="Polar residues" evidence="1">
    <location>
        <begin position="218"/>
        <end position="238"/>
    </location>
</feature>
<gene>
    <name evidence="3" type="primary">LOC109476086</name>
</gene>
<dbReference type="OrthoDB" id="6127644at2759"/>
<accession>A0A6P4YSU4</accession>
<feature type="compositionally biased region" description="Basic and acidic residues" evidence="1">
    <location>
        <begin position="8"/>
        <end position="22"/>
    </location>
</feature>
<feature type="compositionally biased region" description="Low complexity" evidence="1">
    <location>
        <begin position="273"/>
        <end position="288"/>
    </location>
</feature>
<feature type="compositionally biased region" description="Basic and acidic residues" evidence="1">
    <location>
        <begin position="129"/>
        <end position="139"/>
    </location>
</feature>
<reference evidence="3" key="1">
    <citation type="submission" date="2025-08" db="UniProtKB">
        <authorList>
            <consortium name="RefSeq"/>
        </authorList>
    </citation>
    <scope>IDENTIFICATION</scope>
    <source>
        <tissue evidence="3">Gonad</tissue>
    </source>
</reference>
<feature type="compositionally biased region" description="Basic and acidic residues" evidence="1">
    <location>
        <begin position="192"/>
        <end position="204"/>
    </location>
</feature>
<feature type="compositionally biased region" description="Basic and acidic residues" evidence="1">
    <location>
        <begin position="431"/>
        <end position="446"/>
    </location>
</feature>